<evidence type="ECO:0000256" key="7">
    <source>
        <dbReference type="PIRSR" id="PIRSR038994-2"/>
    </source>
</evidence>
<dbReference type="RefSeq" id="WP_075523652.1">
    <property type="nucleotide sequence ID" value="NZ_KQ961867.1"/>
</dbReference>
<protein>
    <submittedName>
        <fullName evidence="10">N-acetylglucosamine-6-phosphate deacetylase</fullName>
    </submittedName>
</protein>
<evidence type="ECO:0000259" key="9">
    <source>
        <dbReference type="Pfam" id="PF01979"/>
    </source>
</evidence>
<dbReference type="PANTHER" id="PTHR11113">
    <property type="entry name" value="N-ACETYLGLUCOSAMINE-6-PHOSPHATE DEACETYLASE"/>
    <property type="match status" value="1"/>
</dbReference>
<evidence type="ECO:0000256" key="6">
    <source>
        <dbReference type="PIRSR" id="PIRSR038994-1"/>
    </source>
</evidence>
<feature type="domain" description="Amidohydrolase-related" evidence="9">
    <location>
        <begin position="90"/>
        <end position="420"/>
    </location>
</feature>
<feature type="binding site" evidence="7">
    <location>
        <position position="286"/>
    </location>
    <ligand>
        <name>substrate</name>
    </ligand>
</feature>
<feature type="binding site" evidence="8">
    <location>
        <position position="164"/>
    </location>
    <ligand>
        <name>Zn(2+)</name>
        <dbReference type="ChEBI" id="CHEBI:29105"/>
    </ligand>
</feature>
<dbReference type="GO" id="GO:0046872">
    <property type="term" value="F:metal ion binding"/>
    <property type="evidence" value="ECO:0007669"/>
    <property type="project" value="UniProtKB-KW"/>
</dbReference>
<keyword evidence="4 5" id="KW-0119">Carbohydrate metabolism</keyword>
<dbReference type="Proteomes" id="UP000070505">
    <property type="component" value="Unassembled WGS sequence"/>
</dbReference>
<evidence type="ECO:0000313" key="10">
    <source>
        <dbReference type="EMBL" id="KXI16919.1"/>
    </source>
</evidence>
<feature type="binding site" evidence="7">
    <location>
        <position position="262"/>
    </location>
    <ligand>
        <name>substrate</name>
    </ligand>
</feature>
<dbReference type="InterPro" id="IPR032466">
    <property type="entry name" value="Metal_Hydrolase"/>
</dbReference>
<evidence type="ECO:0000256" key="1">
    <source>
        <dbReference type="ARBA" id="ARBA00010716"/>
    </source>
</evidence>
<evidence type="ECO:0000256" key="5">
    <source>
        <dbReference type="PIRNR" id="PIRNR038994"/>
    </source>
</evidence>
<comment type="caution">
    <text evidence="10">The sequence shown here is derived from an EMBL/GenBank/DDBJ whole genome shotgun (WGS) entry which is preliminary data.</text>
</comment>
<organism evidence="10 11">
    <name type="scientific">Gardnerella vaginalis</name>
    <dbReference type="NCBI Taxonomy" id="2702"/>
    <lineage>
        <taxon>Bacteria</taxon>
        <taxon>Bacillati</taxon>
        <taxon>Actinomycetota</taxon>
        <taxon>Actinomycetes</taxon>
        <taxon>Bifidobacteriales</taxon>
        <taxon>Bifidobacteriaceae</taxon>
        <taxon>Gardnerella</taxon>
    </lineage>
</organism>
<dbReference type="Pfam" id="PF01979">
    <property type="entry name" value="Amidohydro_1"/>
    <property type="match status" value="1"/>
</dbReference>
<dbReference type="PATRIC" id="fig|2702.101.peg.819"/>
<comment type="similarity">
    <text evidence="1 5">Belongs to the metallo-dependent hydrolases superfamily. NagA family.</text>
</comment>
<dbReference type="GO" id="GO:0006046">
    <property type="term" value="P:N-acetylglucosamine catabolic process"/>
    <property type="evidence" value="ECO:0007669"/>
    <property type="project" value="TreeGrafter"/>
</dbReference>
<evidence type="ECO:0000256" key="8">
    <source>
        <dbReference type="PIRSR" id="PIRSR038994-3"/>
    </source>
</evidence>
<dbReference type="SUPFAM" id="SSF51338">
    <property type="entry name" value="Composite domain of metallo-dependent hydrolases"/>
    <property type="match status" value="1"/>
</dbReference>
<dbReference type="AlphaFoldDB" id="A0A135Z5P1"/>
<evidence type="ECO:0000256" key="4">
    <source>
        <dbReference type="ARBA" id="ARBA00023277"/>
    </source>
</evidence>
<evidence type="ECO:0000313" key="11">
    <source>
        <dbReference type="Proteomes" id="UP000070505"/>
    </source>
</evidence>
<dbReference type="Gene3D" id="3.20.20.140">
    <property type="entry name" value="Metal-dependent hydrolases"/>
    <property type="match status" value="1"/>
</dbReference>
<dbReference type="EMBL" id="LSRC01000035">
    <property type="protein sequence ID" value="KXI16919.1"/>
    <property type="molecule type" value="Genomic_DNA"/>
</dbReference>
<feature type="binding site" evidence="8">
    <location>
        <position position="251"/>
    </location>
    <ligand>
        <name>Zn(2+)</name>
        <dbReference type="ChEBI" id="CHEBI:29105"/>
    </ligand>
</feature>
<reference evidence="10 11" key="1">
    <citation type="submission" date="2016-02" db="EMBL/GenBank/DDBJ databases">
        <authorList>
            <person name="Wen L."/>
            <person name="He K."/>
            <person name="Yang H."/>
        </authorList>
    </citation>
    <scope>NUCLEOTIDE SEQUENCE [LARGE SCALE GENOMIC DNA]</scope>
    <source>
        <strain evidence="10 11">CMW7778B</strain>
    </source>
</reference>
<feature type="binding site" evidence="7">
    <location>
        <begin position="342"/>
        <end position="344"/>
    </location>
    <ligand>
        <name>substrate</name>
    </ligand>
</feature>
<dbReference type="PIRSF" id="PIRSF038994">
    <property type="entry name" value="NagA"/>
    <property type="match status" value="1"/>
</dbReference>
<dbReference type="InterPro" id="IPR003764">
    <property type="entry name" value="GlcNAc_6-P_deAcase"/>
</dbReference>
<evidence type="ECO:0000256" key="3">
    <source>
        <dbReference type="ARBA" id="ARBA00022801"/>
    </source>
</evidence>
<dbReference type="InterPro" id="IPR011059">
    <property type="entry name" value="Metal-dep_hydrolase_composite"/>
</dbReference>
<gene>
    <name evidence="10" type="ORF">HMPREF3230_00841</name>
</gene>
<keyword evidence="2 8" id="KW-0479">Metal-binding</keyword>
<dbReference type="CDD" id="cd00854">
    <property type="entry name" value="NagA"/>
    <property type="match status" value="1"/>
</dbReference>
<comment type="cofactor">
    <cofactor evidence="8">
        <name>a divalent metal cation</name>
        <dbReference type="ChEBI" id="CHEBI:60240"/>
    </cofactor>
    <text evidence="8">Binds 1 divalent metal cation per subunit.</text>
</comment>
<dbReference type="GO" id="GO:0008448">
    <property type="term" value="F:N-acetylglucosamine-6-phosphate deacetylase activity"/>
    <property type="evidence" value="ECO:0007669"/>
    <property type="project" value="InterPro"/>
</dbReference>
<dbReference type="Gene3D" id="2.30.40.10">
    <property type="entry name" value="Urease, subunit C, domain 1"/>
    <property type="match status" value="1"/>
</dbReference>
<sequence>MSRNTYAEVAQKIDDLFASRESRTYIIKNATRVDARGIAHNAWIVVVDGVIQQTGFRDTDLTSFISSSGLENKVGSTKSVSVIDANGDFLAPGYIDLHSHGAWESSFDDGVDGIRIARAYHLIHGTTRQVLSLITNPLNVMRENLRVVKNIMDDRPDVLGSHLEGPFLALSRKGAHDPKCLVDPTPERVEALLEAADGSLRQITLAPEREHGIEAIRRFAEAGVIPALGHCDADYDLARAAFNNGSTLMTHVFNAMNGIHHRNPGPIPAALEDSRVTIELINDGFHVENPVLRMIWNSGKHRIALVTDSMAATGCADGSYKLGALDVTVKDGHARLVSNGAIAGSTLILEVSVMRAVKELGFGLPEAIEAATLVPAHALGIDKPNDITGAPLGMIERGYAADMLLLNSGDLTVKHVWCDGYKIS</sequence>
<feature type="binding site" evidence="8">
    <location>
        <position position="230"/>
    </location>
    <ligand>
        <name>Zn(2+)</name>
        <dbReference type="ChEBI" id="CHEBI:29105"/>
    </ligand>
</feature>
<accession>A0A135Z5P1</accession>
<feature type="active site" description="Proton donor/acceptor" evidence="6">
    <location>
        <position position="308"/>
    </location>
</feature>
<dbReference type="NCBIfam" id="TIGR00221">
    <property type="entry name" value="nagA"/>
    <property type="match status" value="1"/>
</dbReference>
<feature type="binding site" evidence="7">
    <location>
        <position position="175"/>
    </location>
    <ligand>
        <name>substrate</name>
    </ligand>
</feature>
<dbReference type="SUPFAM" id="SSF51556">
    <property type="entry name" value="Metallo-dependent hydrolases"/>
    <property type="match status" value="1"/>
</dbReference>
<feature type="binding site" evidence="7">
    <location>
        <begin position="254"/>
        <end position="255"/>
    </location>
    <ligand>
        <name>substrate</name>
    </ligand>
</feature>
<proteinExistence type="inferred from homology"/>
<dbReference type="InterPro" id="IPR006680">
    <property type="entry name" value="Amidohydro-rel"/>
</dbReference>
<keyword evidence="3 5" id="KW-0378">Hydrolase</keyword>
<name>A0A135Z5P1_GARVA</name>
<evidence type="ECO:0000256" key="2">
    <source>
        <dbReference type="ARBA" id="ARBA00022723"/>
    </source>
</evidence>
<dbReference type="PANTHER" id="PTHR11113:SF14">
    <property type="entry name" value="N-ACETYLGLUCOSAMINE-6-PHOSPHATE DEACETYLASE"/>
    <property type="match status" value="1"/>
</dbReference>